<proteinExistence type="predicted"/>
<reference evidence="1" key="1">
    <citation type="submission" date="2019-11" db="EMBL/GenBank/DDBJ databases">
        <title>Microbial mats filling the niche in hypersaline microbial mats.</title>
        <authorList>
            <person name="Wong H.L."/>
            <person name="Macleod F.I."/>
            <person name="White R.A. III"/>
            <person name="Burns B.P."/>
        </authorList>
    </citation>
    <scope>NUCLEOTIDE SEQUENCE</scope>
    <source>
        <strain evidence="1">Rbin_158</strain>
    </source>
</reference>
<sequence length="97" mass="11140">MIVQLRFFGPFTQYTGHAPLAIDVPEDARLQDVVEYIADQWGGVFPPQLWDQQNRRFQTGVLLLLDQHPINQEQESELHRPLTDGMTLMVLYTVMGG</sequence>
<dbReference type="Proteomes" id="UP000649604">
    <property type="component" value="Unassembled WGS sequence"/>
</dbReference>
<dbReference type="Gene3D" id="3.10.20.30">
    <property type="match status" value="1"/>
</dbReference>
<dbReference type="InterPro" id="IPR016155">
    <property type="entry name" value="Mopterin_synth/thiamin_S_b"/>
</dbReference>
<name>A0A9D5JVL3_9BACT</name>
<dbReference type="InterPro" id="IPR012675">
    <property type="entry name" value="Beta-grasp_dom_sf"/>
</dbReference>
<organism evidence="1 2">
    <name type="scientific">candidate division KSB3 bacterium</name>
    <dbReference type="NCBI Taxonomy" id="2044937"/>
    <lineage>
        <taxon>Bacteria</taxon>
        <taxon>candidate division KSB3</taxon>
    </lineage>
</organism>
<evidence type="ECO:0000313" key="1">
    <source>
        <dbReference type="EMBL" id="MBD3324506.1"/>
    </source>
</evidence>
<evidence type="ECO:0000313" key="2">
    <source>
        <dbReference type="Proteomes" id="UP000649604"/>
    </source>
</evidence>
<accession>A0A9D5JVL3</accession>
<dbReference type="SUPFAM" id="SSF54285">
    <property type="entry name" value="MoaD/ThiS"/>
    <property type="match status" value="1"/>
</dbReference>
<dbReference type="EMBL" id="WJJP01000246">
    <property type="protein sequence ID" value="MBD3324506.1"/>
    <property type="molecule type" value="Genomic_DNA"/>
</dbReference>
<comment type="caution">
    <text evidence="1">The sequence shown here is derived from an EMBL/GenBank/DDBJ whole genome shotgun (WGS) entry which is preliminary data.</text>
</comment>
<gene>
    <name evidence="1" type="ORF">GF339_07970</name>
</gene>
<dbReference type="AlphaFoldDB" id="A0A9D5JVL3"/>
<evidence type="ECO:0008006" key="3">
    <source>
        <dbReference type="Google" id="ProtNLM"/>
    </source>
</evidence>
<protein>
    <recommendedName>
        <fullName evidence="3">MoaD/ThiS family protein</fullName>
    </recommendedName>
</protein>